<dbReference type="InterPro" id="IPR010982">
    <property type="entry name" value="Lambda_DNA-bd_dom_sf"/>
</dbReference>
<dbReference type="PANTHER" id="PTHR46797:SF1">
    <property type="entry name" value="METHYLPHOSPHONATE SYNTHASE"/>
    <property type="match status" value="1"/>
</dbReference>
<dbReference type="GO" id="GO:0003677">
    <property type="term" value="F:DNA binding"/>
    <property type="evidence" value="ECO:0007669"/>
    <property type="project" value="UniProtKB-KW"/>
</dbReference>
<dbReference type="SUPFAM" id="SSF47413">
    <property type="entry name" value="lambda repressor-like DNA-binding domains"/>
    <property type="match status" value="1"/>
</dbReference>
<organism evidence="3 4">
    <name type="scientific">Sulfurirhabdus autotrophica</name>
    <dbReference type="NCBI Taxonomy" id="1706046"/>
    <lineage>
        <taxon>Bacteria</taxon>
        <taxon>Pseudomonadati</taxon>
        <taxon>Pseudomonadota</taxon>
        <taxon>Betaproteobacteria</taxon>
        <taxon>Nitrosomonadales</taxon>
        <taxon>Sulfuricellaceae</taxon>
        <taxon>Sulfurirhabdus</taxon>
    </lineage>
</organism>
<evidence type="ECO:0000259" key="2">
    <source>
        <dbReference type="PROSITE" id="PS50943"/>
    </source>
</evidence>
<dbReference type="GO" id="GO:0005829">
    <property type="term" value="C:cytosol"/>
    <property type="evidence" value="ECO:0007669"/>
    <property type="project" value="TreeGrafter"/>
</dbReference>
<dbReference type="Proteomes" id="UP000295367">
    <property type="component" value="Unassembled WGS sequence"/>
</dbReference>
<dbReference type="PROSITE" id="PS50943">
    <property type="entry name" value="HTH_CROC1"/>
    <property type="match status" value="1"/>
</dbReference>
<evidence type="ECO:0000313" key="3">
    <source>
        <dbReference type="EMBL" id="TCV85864.1"/>
    </source>
</evidence>
<dbReference type="EMBL" id="SMCO01000008">
    <property type="protein sequence ID" value="TCV85864.1"/>
    <property type="molecule type" value="Genomic_DNA"/>
</dbReference>
<dbReference type="AlphaFoldDB" id="A0A4R3Y5X7"/>
<evidence type="ECO:0000313" key="4">
    <source>
        <dbReference type="Proteomes" id="UP000295367"/>
    </source>
</evidence>
<dbReference type="Gene3D" id="1.10.260.40">
    <property type="entry name" value="lambda repressor-like DNA-binding domains"/>
    <property type="match status" value="1"/>
</dbReference>
<dbReference type="OrthoDB" id="2736385at2"/>
<dbReference type="InterPro" id="IPR050807">
    <property type="entry name" value="TransReg_Diox_bact_type"/>
</dbReference>
<dbReference type="Pfam" id="PF01381">
    <property type="entry name" value="HTH_3"/>
    <property type="match status" value="1"/>
</dbReference>
<keyword evidence="4" id="KW-1185">Reference proteome</keyword>
<dbReference type="SMART" id="SM00530">
    <property type="entry name" value="HTH_XRE"/>
    <property type="match status" value="1"/>
</dbReference>
<dbReference type="RefSeq" id="WP_124946584.1">
    <property type="nucleotide sequence ID" value="NZ_BHVT01000037.1"/>
</dbReference>
<accession>A0A4R3Y5X7</accession>
<protein>
    <submittedName>
        <fullName evidence="3">Helix-turn-helix protein</fullName>
    </submittedName>
</protein>
<dbReference type="GO" id="GO:0003700">
    <property type="term" value="F:DNA-binding transcription factor activity"/>
    <property type="evidence" value="ECO:0007669"/>
    <property type="project" value="TreeGrafter"/>
</dbReference>
<name>A0A4R3Y5X7_9PROT</name>
<reference evidence="3 4" key="1">
    <citation type="submission" date="2019-03" db="EMBL/GenBank/DDBJ databases">
        <title>Genomic Encyclopedia of Type Strains, Phase IV (KMG-IV): sequencing the most valuable type-strain genomes for metagenomic binning, comparative biology and taxonomic classification.</title>
        <authorList>
            <person name="Goeker M."/>
        </authorList>
    </citation>
    <scope>NUCLEOTIDE SEQUENCE [LARGE SCALE GENOMIC DNA]</scope>
    <source>
        <strain evidence="3 4">DSM 100309</strain>
    </source>
</reference>
<sequence>MNLSTPPSAVFPDRLRRAREYRGLNQAELAQKAGMQPSAISHFETGTRKPSFDNLRILADSLDVTTDYLLGRVEEFKALAGADRLHRHYESLDGSDRKMADELITMLAKRAEEKGKP</sequence>
<evidence type="ECO:0000256" key="1">
    <source>
        <dbReference type="ARBA" id="ARBA00023125"/>
    </source>
</evidence>
<dbReference type="CDD" id="cd00093">
    <property type="entry name" value="HTH_XRE"/>
    <property type="match status" value="1"/>
</dbReference>
<keyword evidence="1" id="KW-0238">DNA-binding</keyword>
<gene>
    <name evidence="3" type="ORF">EDC63_10872</name>
</gene>
<proteinExistence type="predicted"/>
<dbReference type="PANTHER" id="PTHR46797">
    <property type="entry name" value="HTH-TYPE TRANSCRIPTIONAL REGULATOR"/>
    <property type="match status" value="1"/>
</dbReference>
<dbReference type="InterPro" id="IPR001387">
    <property type="entry name" value="Cro/C1-type_HTH"/>
</dbReference>
<feature type="domain" description="HTH cro/C1-type" evidence="2">
    <location>
        <begin position="15"/>
        <end position="69"/>
    </location>
</feature>
<comment type="caution">
    <text evidence="3">The sequence shown here is derived from an EMBL/GenBank/DDBJ whole genome shotgun (WGS) entry which is preliminary data.</text>
</comment>